<evidence type="ECO:0000256" key="1">
    <source>
        <dbReference type="SAM" id="SignalP"/>
    </source>
</evidence>
<sequence length="148" mass="16437">MIFVLNPTHLLSLVLLFTDVSPASLRFFQIEEVTFKNSYTAYVTVRLLRRNPEQEAPAKWLMTQPAAGQEVQRYEKASASNVKYDPGRSGGMIVSPCVTQGLPDPLTVSSSIQQMWALTEVMQTNQTTASIGRFDVDGCYDISLLSLT</sequence>
<feature type="chain" id="PRO_5045860700" evidence="1">
    <location>
        <begin position="23"/>
        <end position="148"/>
    </location>
</feature>
<evidence type="ECO:0000313" key="2">
    <source>
        <dbReference type="Ensembl" id="ENSNBRP00000009518.1"/>
    </source>
</evidence>
<keyword evidence="3" id="KW-1185">Reference proteome</keyword>
<dbReference type="Bgee" id="ENSNBRG00000007394">
    <property type="expression patterns" value="Expressed in brain and 3 other cell types or tissues"/>
</dbReference>
<organism evidence="2 3">
    <name type="scientific">Neolamprologus brichardi</name>
    <name type="common">Fairy cichlid</name>
    <name type="synonym">Lamprologus brichardi</name>
    <dbReference type="NCBI Taxonomy" id="32507"/>
    <lineage>
        <taxon>Eukaryota</taxon>
        <taxon>Metazoa</taxon>
        <taxon>Chordata</taxon>
        <taxon>Craniata</taxon>
        <taxon>Vertebrata</taxon>
        <taxon>Euteleostomi</taxon>
        <taxon>Actinopterygii</taxon>
        <taxon>Neopterygii</taxon>
        <taxon>Teleostei</taxon>
        <taxon>Neoteleostei</taxon>
        <taxon>Acanthomorphata</taxon>
        <taxon>Ovalentaria</taxon>
        <taxon>Cichlomorphae</taxon>
        <taxon>Cichliformes</taxon>
        <taxon>Cichlidae</taxon>
        <taxon>African cichlids</taxon>
        <taxon>Pseudocrenilabrinae</taxon>
        <taxon>Lamprologini</taxon>
        <taxon>Neolamprologus</taxon>
    </lineage>
</organism>
<feature type="signal peptide" evidence="1">
    <location>
        <begin position="1"/>
        <end position="22"/>
    </location>
</feature>
<dbReference type="Ensembl" id="ENSNBRT00000009785.1">
    <property type="protein sequence ID" value="ENSNBRP00000009518.1"/>
    <property type="gene ID" value="ENSNBRG00000007394.1"/>
</dbReference>
<proteinExistence type="predicted"/>
<protein>
    <submittedName>
        <fullName evidence="2">Uncharacterized protein</fullName>
    </submittedName>
</protein>
<dbReference type="Proteomes" id="UP000261580">
    <property type="component" value="Unassembled WGS sequence"/>
</dbReference>
<name>A0A3Q4GR88_NEOBR</name>
<dbReference type="STRING" id="32507.ENSNBRP00000009518"/>
<dbReference type="AlphaFoldDB" id="A0A3Q4GR88"/>
<dbReference type="InterPro" id="IPR040235">
    <property type="entry name" value="Nicolin-1"/>
</dbReference>
<dbReference type="PANTHER" id="PTHR31239:SF2">
    <property type="entry name" value="NICOLIN-1"/>
    <property type="match status" value="1"/>
</dbReference>
<dbReference type="GO" id="GO:0005654">
    <property type="term" value="C:nucleoplasm"/>
    <property type="evidence" value="ECO:0007669"/>
    <property type="project" value="TreeGrafter"/>
</dbReference>
<keyword evidence="1" id="KW-0732">Signal</keyword>
<dbReference type="PANTHER" id="PTHR31239">
    <property type="entry name" value="NICOLIN 1"/>
    <property type="match status" value="1"/>
</dbReference>
<accession>A0A3Q4GR88</accession>
<reference evidence="2" key="1">
    <citation type="submission" date="2025-08" db="UniProtKB">
        <authorList>
            <consortium name="Ensembl"/>
        </authorList>
    </citation>
    <scope>IDENTIFICATION</scope>
</reference>
<reference evidence="2" key="2">
    <citation type="submission" date="2025-09" db="UniProtKB">
        <authorList>
            <consortium name="Ensembl"/>
        </authorList>
    </citation>
    <scope>IDENTIFICATION</scope>
</reference>
<evidence type="ECO:0000313" key="3">
    <source>
        <dbReference type="Proteomes" id="UP000261580"/>
    </source>
</evidence>